<name>A0A3R9QBD0_9BACT</name>
<accession>A0A3R9QBD0</accession>
<evidence type="ECO:0000313" key="2">
    <source>
        <dbReference type="EMBL" id="RSL17176.1"/>
    </source>
</evidence>
<feature type="transmembrane region" description="Helical" evidence="1">
    <location>
        <begin position="118"/>
        <end position="141"/>
    </location>
</feature>
<proteinExistence type="predicted"/>
<dbReference type="InterPro" id="IPR018750">
    <property type="entry name" value="DUF2306_membrane"/>
</dbReference>
<keyword evidence="1" id="KW-0472">Membrane</keyword>
<dbReference type="Pfam" id="PF10067">
    <property type="entry name" value="DUF2306"/>
    <property type="match status" value="1"/>
</dbReference>
<dbReference type="Proteomes" id="UP000269669">
    <property type="component" value="Unassembled WGS sequence"/>
</dbReference>
<evidence type="ECO:0000313" key="3">
    <source>
        <dbReference type="Proteomes" id="UP000269669"/>
    </source>
</evidence>
<dbReference type="RefSeq" id="WP_125485695.1">
    <property type="nucleotide sequence ID" value="NZ_RSDW01000001.1"/>
</dbReference>
<keyword evidence="1" id="KW-1133">Transmembrane helix</keyword>
<sequence length="214" mass="24083">MTPSAVITTAPPRRTSYAKAALWTVMALMTLSVIILSEIPLFKLTHPRHLHLVSIRWMLIPHALAGTTATLIGPLQFSTRLRSRHLTLHRILGRVYVVAILIAAPLAIYIATINHQPAIFYTGTIVQSGSWIVTTLAAFLAARNRHIQQHRQWVVRSYAVTFTFILVRVLNPVPAWYNLSDDAFGAAILVIVFLALLIPDLAFHWRELTTRRAR</sequence>
<feature type="transmembrane region" description="Helical" evidence="1">
    <location>
        <begin position="183"/>
        <end position="205"/>
    </location>
</feature>
<evidence type="ECO:0000256" key="1">
    <source>
        <dbReference type="SAM" id="Phobius"/>
    </source>
</evidence>
<protein>
    <submittedName>
        <fullName evidence="2">Putative membrane protein</fullName>
    </submittedName>
</protein>
<feature type="transmembrane region" description="Helical" evidence="1">
    <location>
        <begin position="91"/>
        <end position="112"/>
    </location>
</feature>
<feature type="transmembrane region" description="Helical" evidence="1">
    <location>
        <begin position="153"/>
        <end position="171"/>
    </location>
</feature>
<dbReference type="EMBL" id="RSDW01000001">
    <property type="protein sequence ID" value="RSL17176.1"/>
    <property type="molecule type" value="Genomic_DNA"/>
</dbReference>
<keyword evidence="1" id="KW-0812">Transmembrane</keyword>
<feature type="transmembrane region" description="Helical" evidence="1">
    <location>
        <begin position="20"/>
        <end position="39"/>
    </location>
</feature>
<dbReference type="OrthoDB" id="195502at2"/>
<gene>
    <name evidence="2" type="ORF">EDE15_2705</name>
</gene>
<comment type="caution">
    <text evidence="2">The sequence shown here is derived from an EMBL/GenBank/DDBJ whole genome shotgun (WGS) entry which is preliminary data.</text>
</comment>
<dbReference type="AlphaFoldDB" id="A0A3R9QBD0"/>
<organism evidence="2 3">
    <name type="scientific">Edaphobacter aggregans</name>
    <dbReference type="NCBI Taxonomy" id="570835"/>
    <lineage>
        <taxon>Bacteria</taxon>
        <taxon>Pseudomonadati</taxon>
        <taxon>Acidobacteriota</taxon>
        <taxon>Terriglobia</taxon>
        <taxon>Terriglobales</taxon>
        <taxon>Acidobacteriaceae</taxon>
        <taxon>Edaphobacter</taxon>
    </lineage>
</organism>
<feature type="transmembrane region" description="Helical" evidence="1">
    <location>
        <begin position="59"/>
        <end position="79"/>
    </location>
</feature>
<keyword evidence="3" id="KW-1185">Reference proteome</keyword>
<reference evidence="2 3" key="1">
    <citation type="submission" date="2018-12" db="EMBL/GenBank/DDBJ databases">
        <title>Sequencing of bacterial isolates from soil warming experiment in Harvard Forest, Massachusetts, USA.</title>
        <authorList>
            <person name="Deangelis K."/>
        </authorList>
    </citation>
    <scope>NUCLEOTIDE SEQUENCE [LARGE SCALE GENOMIC DNA]</scope>
    <source>
        <strain evidence="2 3">EB153</strain>
    </source>
</reference>